<dbReference type="PIRSF" id="PIRSF029215">
    <property type="entry name" value="UCP029215"/>
    <property type="match status" value="1"/>
</dbReference>
<name>A0A6Z9E576_LISMN</name>
<dbReference type="RefSeq" id="WP_097529795.1">
    <property type="nucleotide sequence ID" value="NZ_JAFFOC010000019.1"/>
</dbReference>
<sequence length="370" mass="40679">MKVQRYDKSFITDSNMQVTKEGYLTVKAPVTRPGVFPYQRADGGIQLEAKLPENLFSGETIQSLNAKPVTDNHPREPVTAGNYQKYSIGMTHTDSAVSDNMLFVSFTITDSATIEKVKNGKRELSLGFESEVVEEKGTYAGERYDAVQKSVLVNHLAIVDEGRVGPEIAIRGDSAAFMIDTKNTEKQGGNKMPVLKIDNKEYEVDSVVKSRFDALEAKLDAANAKAAKADTLEGERDGLKTKLDKAESDLAEANKKAMTEEEIENAVTERAALLDSAKVMLGDSFDFKGKTAREIKEAAIKSSNDSFDSKDKSDEYVNAFYDAMTVTADAKGYTADANFNKGKPTAKELEEIEKKKAARQNFTKKGVNEK</sequence>
<proteinExistence type="predicted"/>
<evidence type="ECO:0000313" key="1">
    <source>
        <dbReference type="EMBL" id="EAG9855448.1"/>
    </source>
</evidence>
<dbReference type="Proteomes" id="UP000548826">
    <property type="component" value="Unassembled WGS sequence"/>
</dbReference>
<organism evidence="1 2">
    <name type="scientific">Listeria monocytogenes</name>
    <dbReference type="NCBI Taxonomy" id="1639"/>
    <lineage>
        <taxon>Bacteria</taxon>
        <taxon>Bacillati</taxon>
        <taxon>Bacillota</taxon>
        <taxon>Bacilli</taxon>
        <taxon>Bacillales</taxon>
        <taxon>Listeriaceae</taxon>
        <taxon>Listeria</taxon>
    </lineage>
</organism>
<comment type="caution">
    <text evidence="1">The sequence shown here is derived from an EMBL/GenBank/DDBJ whole genome shotgun (WGS) entry which is preliminary data.</text>
</comment>
<protein>
    <submittedName>
        <fullName evidence="1">DUF2213 domain-containing protein</fullName>
    </submittedName>
</protein>
<dbReference type="EMBL" id="AABEQV010000001">
    <property type="protein sequence ID" value="EAG9855448.1"/>
    <property type="molecule type" value="Genomic_DNA"/>
</dbReference>
<dbReference type="InterPro" id="IPR016913">
    <property type="entry name" value="UCP029215"/>
</dbReference>
<dbReference type="AlphaFoldDB" id="A0A6Z9E576"/>
<reference evidence="1 2" key="1">
    <citation type="submission" date="2019-04" db="EMBL/GenBank/DDBJ databases">
        <authorList>
            <person name="Ashton P.M."/>
            <person name="Dallman T."/>
            <person name="Nair S."/>
            <person name="De Pinna E."/>
            <person name="Peters T."/>
            <person name="Grant K."/>
        </authorList>
    </citation>
    <scope>NUCLEOTIDE SEQUENCE [LARGE SCALE GENOMIC DNA]</scope>
    <source>
        <strain evidence="1 2">429821</strain>
    </source>
</reference>
<dbReference type="Pfam" id="PF09979">
    <property type="entry name" value="DUF2213"/>
    <property type="match status" value="1"/>
</dbReference>
<gene>
    <name evidence="1" type="ORF">D4C60_00400</name>
</gene>
<accession>A0A6Z9E576</accession>
<evidence type="ECO:0000313" key="2">
    <source>
        <dbReference type="Proteomes" id="UP000548826"/>
    </source>
</evidence>